<organism evidence="1 2">
    <name type="scientific">Leptospira stimsonii</name>
    <dbReference type="NCBI Taxonomy" id="2202203"/>
    <lineage>
        <taxon>Bacteria</taxon>
        <taxon>Pseudomonadati</taxon>
        <taxon>Spirochaetota</taxon>
        <taxon>Spirochaetia</taxon>
        <taxon>Leptospirales</taxon>
        <taxon>Leptospiraceae</taxon>
        <taxon>Leptospira</taxon>
    </lineage>
</organism>
<dbReference type="RefSeq" id="WP_118983061.1">
    <property type="nucleotide sequence ID" value="NZ_QHCS01000005.1"/>
</dbReference>
<evidence type="ECO:0000313" key="1">
    <source>
        <dbReference type="EMBL" id="RHX84485.1"/>
    </source>
</evidence>
<name>A0A8B3CNS4_9LEPT</name>
<protein>
    <submittedName>
        <fullName evidence="1">Uncharacterized protein</fullName>
    </submittedName>
</protein>
<reference evidence="2" key="1">
    <citation type="submission" date="2018-05" db="EMBL/GenBank/DDBJ databases">
        <title>Leptospira yasudae sp. nov. and Leptospira stimsonii sp. nov., two pathogenic species of the genus Leptospira isolated from environmental sources.</title>
        <authorList>
            <person name="Casanovas-Massana A."/>
            <person name="Hamond C."/>
            <person name="Santos L.A."/>
            <person name="Hacker K.P."/>
            <person name="Balassiano I."/>
            <person name="Medeiros M.A."/>
            <person name="Reis M.G."/>
            <person name="Ko A.I."/>
            <person name="Wunder E.A."/>
        </authorList>
    </citation>
    <scope>NUCLEOTIDE SEQUENCE [LARGE SCALE GENOMIC DNA]</scope>
    <source>
        <strain evidence="2">AMB6-RJ</strain>
    </source>
</reference>
<accession>A0A8B3CNS4</accession>
<proteinExistence type="predicted"/>
<dbReference type="EMBL" id="QHCS01000005">
    <property type="protein sequence ID" value="RHX84485.1"/>
    <property type="molecule type" value="Genomic_DNA"/>
</dbReference>
<dbReference type="AlphaFoldDB" id="A0A8B3CNS4"/>
<evidence type="ECO:0000313" key="2">
    <source>
        <dbReference type="Proteomes" id="UP000266669"/>
    </source>
</evidence>
<dbReference type="Proteomes" id="UP000266669">
    <property type="component" value="Unassembled WGS sequence"/>
</dbReference>
<gene>
    <name evidence="1" type="ORF">DLM78_17335</name>
</gene>
<sequence>METRITTLNKHSDFLFAGVPSQIGPNLLLESTGMFYLAFYDEKGTRIEPKKNLTVAVEALSDPNGSNVYLYPMGNWELLSQNRESTAISEIEGSDTILFQIYSKIDSSS</sequence>
<comment type="caution">
    <text evidence="1">The sequence shown here is derived from an EMBL/GenBank/DDBJ whole genome shotgun (WGS) entry which is preliminary data.</text>
</comment>